<dbReference type="CTD" id="24104654"/>
<feature type="region of interest" description="Disordered" evidence="1">
    <location>
        <begin position="46"/>
        <end position="80"/>
    </location>
</feature>
<dbReference type="PaxDb" id="6239-F56D6.21"/>
<evidence type="ECO:0000313" key="4">
    <source>
        <dbReference type="EMBL" id="CDH93467.1"/>
    </source>
</evidence>
<gene>
    <name evidence="4" type="ORF">CELE_F56D6.21</name>
    <name evidence="4 6" type="ORF">F56D6.21</name>
</gene>
<keyword evidence="2" id="KW-0472">Membrane</keyword>
<proteinExistence type="predicted"/>
<dbReference type="SMR" id="U4PC76"/>
<dbReference type="KEGG" id="cel:CELE_F56D6.21"/>
<evidence type="ECO:0000256" key="3">
    <source>
        <dbReference type="SAM" id="SignalP"/>
    </source>
</evidence>
<reference evidence="4 5" key="1">
    <citation type="journal article" date="1998" name="Science">
        <title>Genome sequence of the nematode C. elegans: a platform for investigating biology.</title>
        <authorList>
            <consortium name="The C. elegans sequencing consortium"/>
            <person name="Sulson J.E."/>
            <person name="Waterston R."/>
        </authorList>
    </citation>
    <scope>NUCLEOTIDE SEQUENCE [LARGE SCALE GENOMIC DNA]</scope>
    <source>
        <strain evidence="4 5">Bristol N2</strain>
    </source>
</reference>
<feature type="chain" id="PRO_5004653324" evidence="3">
    <location>
        <begin position="21"/>
        <end position="150"/>
    </location>
</feature>
<feature type="signal peptide" evidence="3">
    <location>
        <begin position="1"/>
        <end position="20"/>
    </location>
</feature>
<dbReference type="GeneID" id="24104654"/>
<dbReference type="STRING" id="6239.F56D6.21.1"/>
<dbReference type="Proteomes" id="UP000001940">
    <property type="component" value="Chromosome IV"/>
</dbReference>
<dbReference type="HOGENOM" id="CLU_1742230_0_0_1"/>
<accession>U4PC76</accession>
<evidence type="ECO:0000256" key="2">
    <source>
        <dbReference type="SAM" id="Phobius"/>
    </source>
</evidence>
<dbReference type="EMBL" id="BX284604">
    <property type="protein sequence ID" value="CDH93467.1"/>
    <property type="molecule type" value="Genomic_DNA"/>
</dbReference>
<keyword evidence="2" id="KW-0812">Transmembrane</keyword>
<evidence type="ECO:0000313" key="6">
    <source>
        <dbReference type="WormBase" id="F56D6.21"/>
    </source>
</evidence>
<keyword evidence="2" id="KW-1133">Transmembrane helix</keyword>
<keyword evidence="5" id="KW-1185">Reference proteome</keyword>
<organism evidence="4 5">
    <name type="scientific">Caenorhabditis elegans</name>
    <dbReference type="NCBI Taxonomy" id="6239"/>
    <lineage>
        <taxon>Eukaryota</taxon>
        <taxon>Metazoa</taxon>
        <taxon>Ecdysozoa</taxon>
        <taxon>Nematoda</taxon>
        <taxon>Chromadorea</taxon>
        <taxon>Rhabditida</taxon>
        <taxon>Rhabditina</taxon>
        <taxon>Rhabditomorpha</taxon>
        <taxon>Rhabditoidea</taxon>
        <taxon>Rhabditidae</taxon>
        <taxon>Peloderinae</taxon>
        <taxon>Caenorhabditis</taxon>
    </lineage>
</organism>
<name>U4PC76_CAEEL</name>
<dbReference type="AGR" id="WB:WBGene00235358"/>
<dbReference type="AlphaFoldDB" id="U4PC76"/>
<evidence type="ECO:0000313" key="5">
    <source>
        <dbReference type="Proteomes" id="UP000001940"/>
    </source>
</evidence>
<dbReference type="WormBase" id="F56D6.21">
    <property type="protein sequence ID" value="CE48987"/>
    <property type="gene ID" value="WBGene00235358"/>
</dbReference>
<evidence type="ECO:0000256" key="1">
    <source>
        <dbReference type="SAM" id="MobiDB-lite"/>
    </source>
</evidence>
<feature type="transmembrane region" description="Helical" evidence="2">
    <location>
        <begin position="89"/>
        <end position="119"/>
    </location>
</feature>
<protein>
    <submittedName>
        <fullName evidence="4">Uncharacterized protein</fullName>
    </submittedName>
</protein>
<dbReference type="RefSeq" id="NP_001294640.1">
    <property type="nucleotide sequence ID" value="NM_001307711.1"/>
</dbReference>
<dbReference type="InParanoid" id="U4PC76"/>
<keyword evidence="3" id="KW-0732">Signal</keyword>
<sequence>MMIIPQLVCLSMIFILETSQAPDAAALQKTFNNSSAQMKANFDKNAAESKENFEKKKDEMEKDFNKTKEENEKKAKEDKKKAEGFIESILAFGVGTIVLTVLLCVGGSLAAGLVTYFIIRGRKRDKEIEAEIVAASTMGTVGAATTGGEK</sequence>